<evidence type="ECO:0000256" key="2">
    <source>
        <dbReference type="ARBA" id="ARBA00022692"/>
    </source>
</evidence>
<evidence type="ECO:0000256" key="7">
    <source>
        <dbReference type="RuleBase" id="RU362064"/>
    </source>
</evidence>
<sequence length="150" mass="15830">MSRALAVISVALIILASACPALAGQEDAANDLAQGDFSLALLNMVAGLALVLGIMLLLFWAAKRFLPSGFTGGAAGMRIISRLPLGPRKFLALVKVGDKVLVLGVSPDRINLLTTFEDSEEFNMLLKEKGAGLAFGEIFKKAKAKKEEGN</sequence>
<dbReference type="GO" id="GO:0044781">
    <property type="term" value="P:bacterial-type flagellum organization"/>
    <property type="evidence" value="ECO:0007669"/>
    <property type="project" value="UniProtKB-UniRule"/>
</dbReference>
<evidence type="ECO:0000256" key="3">
    <source>
        <dbReference type="ARBA" id="ARBA00022989"/>
    </source>
</evidence>
<reference evidence="9 10" key="1">
    <citation type="submission" date="2013-11" db="EMBL/GenBank/DDBJ databases">
        <title>Metagenomic analysis of a methanogenic consortium involved in long chain n-alkane degradation.</title>
        <authorList>
            <person name="Davidova I.A."/>
            <person name="Callaghan A.V."/>
            <person name="Wawrik B."/>
            <person name="Pruitt S."/>
            <person name="Marks C."/>
            <person name="Duncan K.E."/>
            <person name="Suflita J.M."/>
        </authorList>
    </citation>
    <scope>NUCLEOTIDE SEQUENCE [LARGE SCALE GENOMIC DNA]</scope>
    <source>
        <strain evidence="9 10">SPR</strain>
    </source>
</reference>
<dbReference type="RefSeq" id="WP_052515145.1">
    <property type="nucleotide sequence ID" value="NZ_AZAC01000015.1"/>
</dbReference>
<feature type="transmembrane region" description="Helical" evidence="7">
    <location>
        <begin position="39"/>
        <end position="61"/>
    </location>
</feature>
<keyword evidence="3 7" id="KW-1133">Transmembrane helix</keyword>
<comment type="subcellular location">
    <subcellularLocation>
        <location evidence="7">Cell membrane</location>
    </subcellularLocation>
    <subcellularLocation>
        <location evidence="7">Bacterial flagellum basal body</location>
    </subcellularLocation>
</comment>
<dbReference type="STRING" id="1429043.X474_13605"/>
<keyword evidence="8" id="KW-0732">Signal</keyword>
<dbReference type="PROSITE" id="PS51257">
    <property type="entry name" value="PROKAR_LIPOPROTEIN"/>
    <property type="match status" value="1"/>
</dbReference>
<evidence type="ECO:0000256" key="1">
    <source>
        <dbReference type="ARBA" id="ARBA00022475"/>
    </source>
</evidence>
<dbReference type="EMBL" id="AZAC01000015">
    <property type="protein sequence ID" value="KIX13516.1"/>
    <property type="molecule type" value="Genomic_DNA"/>
</dbReference>
<comment type="similarity">
    <text evidence="6 7">Belongs to the FliO/MopB family.</text>
</comment>
<keyword evidence="5 7" id="KW-0975">Bacterial flagellum</keyword>
<feature type="signal peptide" evidence="8">
    <location>
        <begin position="1"/>
        <end position="23"/>
    </location>
</feature>
<dbReference type="PANTHER" id="PTHR38766">
    <property type="entry name" value="FLAGELLAR PROTEIN FLIO"/>
    <property type="match status" value="1"/>
</dbReference>
<dbReference type="InterPro" id="IPR052205">
    <property type="entry name" value="FliO/MopB"/>
</dbReference>
<evidence type="ECO:0000313" key="10">
    <source>
        <dbReference type="Proteomes" id="UP000032233"/>
    </source>
</evidence>
<evidence type="ECO:0000256" key="6">
    <source>
        <dbReference type="ARBA" id="ARBA00037937"/>
    </source>
</evidence>
<proteinExistence type="inferred from homology"/>
<evidence type="ECO:0000256" key="4">
    <source>
        <dbReference type="ARBA" id="ARBA00023136"/>
    </source>
</evidence>
<evidence type="ECO:0000256" key="8">
    <source>
        <dbReference type="SAM" id="SignalP"/>
    </source>
</evidence>
<dbReference type="AlphaFoldDB" id="A0A0D2JCP7"/>
<keyword evidence="2 7" id="KW-0812">Transmembrane</keyword>
<dbReference type="PANTHER" id="PTHR38766:SF1">
    <property type="entry name" value="FLAGELLAR PROTEIN FLIO"/>
    <property type="match status" value="1"/>
</dbReference>
<accession>A0A0D2JCP7</accession>
<keyword evidence="4 7" id="KW-0472">Membrane</keyword>
<keyword evidence="10" id="KW-1185">Reference proteome</keyword>
<dbReference type="InterPro" id="IPR022781">
    <property type="entry name" value="Flagellar_biosynth_FliO"/>
</dbReference>
<dbReference type="Pfam" id="PF04347">
    <property type="entry name" value="FliO"/>
    <property type="match status" value="1"/>
</dbReference>
<dbReference type="InParanoid" id="A0A0D2JCP7"/>
<organism evidence="9 10">
    <name type="scientific">Dethiosulfatarculus sandiegensis</name>
    <dbReference type="NCBI Taxonomy" id="1429043"/>
    <lineage>
        <taxon>Bacteria</taxon>
        <taxon>Pseudomonadati</taxon>
        <taxon>Thermodesulfobacteriota</taxon>
        <taxon>Desulfarculia</taxon>
        <taxon>Desulfarculales</taxon>
        <taxon>Desulfarculaceae</taxon>
        <taxon>Dethiosulfatarculus</taxon>
    </lineage>
</organism>
<name>A0A0D2JCP7_9BACT</name>
<protein>
    <recommendedName>
        <fullName evidence="7">Flagellar protein</fullName>
    </recommendedName>
</protein>
<evidence type="ECO:0000313" key="9">
    <source>
        <dbReference type="EMBL" id="KIX13516.1"/>
    </source>
</evidence>
<dbReference type="GO" id="GO:0005886">
    <property type="term" value="C:plasma membrane"/>
    <property type="evidence" value="ECO:0007669"/>
    <property type="project" value="UniProtKB-SubCell"/>
</dbReference>
<keyword evidence="1 7" id="KW-1003">Cell membrane</keyword>
<comment type="caution">
    <text evidence="9">The sequence shown here is derived from an EMBL/GenBank/DDBJ whole genome shotgun (WGS) entry which is preliminary data.</text>
</comment>
<gene>
    <name evidence="9" type="ORF">X474_13605</name>
</gene>
<dbReference type="Proteomes" id="UP000032233">
    <property type="component" value="Unassembled WGS sequence"/>
</dbReference>
<evidence type="ECO:0000256" key="5">
    <source>
        <dbReference type="ARBA" id="ARBA00023143"/>
    </source>
</evidence>
<feature type="chain" id="PRO_5002244848" description="Flagellar protein" evidence="8">
    <location>
        <begin position="24"/>
        <end position="150"/>
    </location>
</feature>
<dbReference type="GO" id="GO:0009425">
    <property type="term" value="C:bacterial-type flagellum basal body"/>
    <property type="evidence" value="ECO:0007669"/>
    <property type="project" value="UniProtKB-SubCell"/>
</dbReference>
<dbReference type="NCBIfam" id="TIGR03500">
    <property type="entry name" value="FliO_TIGR"/>
    <property type="match status" value="1"/>
</dbReference>